<accession>A0A6L5YRI5</accession>
<evidence type="ECO:0000259" key="2">
    <source>
        <dbReference type="Pfam" id="PF03703"/>
    </source>
</evidence>
<dbReference type="EMBL" id="VUNI01000005">
    <property type="protein sequence ID" value="MST74331.1"/>
    <property type="molecule type" value="Genomic_DNA"/>
</dbReference>
<evidence type="ECO:0000313" key="3">
    <source>
        <dbReference type="EMBL" id="MST74331.1"/>
    </source>
</evidence>
<feature type="domain" description="YdbS-like PH" evidence="2">
    <location>
        <begin position="22"/>
        <end position="96"/>
    </location>
</feature>
<evidence type="ECO:0000256" key="1">
    <source>
        <dbReference type="SAM" id="MobiDB-lite"/>
    </source>
</evidence>
<keyword evidence="4" id="KW-1185">Reference proteome</keyword>
<proteinExistence type="predicted"/>
<gene>
    <name evidence="3" type="ORF">FYJ75_04680</name>
</gene>
<reference evidence="3 4" key="1">
    <citation type="submission" date="2019-08" db="EMBL/GenBank/DDBJ databases">
        <title>In-depth cultivation of the pig gut microbiome towards novel bacterial diversity and tailored functional studies.</title>
        <authorList>
            <person name="Wylensek D."/>
            <person name="Hitch T.C.A."/>
            <person name="Clavel T."/>
        </authorList>
    </citation>
    <scope>NUCLEOTIDE SEQUENCE [LARGE SCALE GENOMIC DNA]</scope>
    <source>
        <strain evidence="3 4">MUC/MUC-530-WT-4D</strain>
    </source>
</reference>
<dbReference type="PANTHER" id="PTHR37938:SF1">
    <property type="entry name" value="BLL0215 PROTEIN"/>
    <property type="match status" value="1"/>
</dbReference>
<sequence>MADNNVIWSDRKRTLFGLPLSFTKYTLTEDRLFIQTGLFTTVEDEVRLYRIMDVKLTRTFGQKIFGVGTIKVSSADKSMGDFEITSIKKSKEVKEKLSELVEKNRDEKRVSSRELMGEDEQELDLDDAQ</sequence>
<evidence type="ECO:0000313" key="4">
    <source>
        <dbReference type="Proteomes" id="UP000474024"/>
    </source>
</evidence>
<organism evidence="3 4">
    <name type="scientific">Roseburia porci</name>
    <dbReference type="NCBI Taxonomy" id="2605790"/>
    <lineage>
        <taxon>Bacteria</taxon>
        <taxon>Bacillati</taxon>
        <taxon>Bacillota</taxon>
        <taxon>Clostridia</taxon>
        <taxon>Lachnospirales</taxon>
        <taxon>Lachnospiraceae</taxon>
        <taxon>Roseburia</taxon>
    </lineage>
</organism>
<dbReference type="InterPro" id="IPR005182">
    <property type="entry name" value="YdbS-like_PH"/>
</dbReference>
<dbReference type="AlphaFoldDB" id="A0A6L5YRI5"/>
<name>A0A6L5YRI5_9FIRM</name>
<dbReference type="RefSeq" id="WP_154429299.1">
    <property type="nucleotide sequence ID" value="NZ_VUNI01000005.1"/>
</dbReference>
<dbReference type="PANTHER" id="PTHR37938">
    <property type="entry name" value="BLL0215 PROTEIN"/>
    <property type="match status" value="1"/>
</dbReference>
<dbReference type="Pfam" id="PF03703">
    <property type="entry name" value="bPH_2"/>
    <property type="match status" value="1"/>
</dbReference>
<comment type="caution">
    <text evidence="3">The sequence shown here is derived from an EMBL/GenBank/DDBJ whole genome shotgun (WGS) entry which is preliminary data.</text>
</comment>
<dbReference type="Proteomes" id="UP000474024">
    <property type="component" value="Unassembled WGS sequence"/>
</dbReference>
<feature type="compositionally biased region" description="Basic and acidic residues" evidence="1">
    <location>
        <begin position="103"/>
        <end position="116"/>
    </location>
</feature>
<feature type="compositionally biased region" description="Acidic residues" evidence="1">
    <location>
        <begin position="117"/>
        <end position="129"/>
    </location>
</feature>
<protein>
    <submittedName>
        <fullName evidence="3">PH domain-containing protein</fullName>
    </submittedName>
</protein>
<feature type="region of interest" description="Disordered" evidence="1">
    <location>
        <begin position="103"/>
        <end position="129"/>
    </location>
</feature>